<protein>
    <submittedName>
        <fullName evidence="1">Spore germination protein gerPA/gerPF</fullName>
    </submittedName>
</protein>
<comment type="caution">
    <text evidence="1">The sequence shown here is derived from an EMBL/GenBank/DDBJ whole genome shotgun (WGS) entry which is preliminary data.</text>
</comment>
<proteinExistence type="predicted"/>
<dbReference type="InterPro" id="IPR019618">
    <property type="entry name" value="Spore_germination_GerPA"/>
</dbReference>
<accession>A0A072P1F7</accession>
<evidence type="ECO:0000313" key="1">
    <source>
        <dbReference type="EMBL" id="KEF39320.1"/>
    </source>
</evidence>
<dbReference type="EMBL" id="JJRY01000003">
    <property type="protein sequence ID" value="KEF39320.1"/>
    <property type="molecule type" value="Genomic_DNA"/>
</dbReference>
<dbReference type="PATRIC" id="fig|1348973.3.peg.1053"/>
<dbReference type="AlphaFoldDB" id="A0A072P1F7"/>
<dbReference type="GeneID" id="89467874"/>
<gene>
    <name evidence="1" type="ORF">M670_01083</name>
</gene>
<reference evidence="1 2" key="1">
    <citation type="submission" date="2014-04" db="EMBL/GenBank/DDBJ databases">
        <title>Draft genome sequence of Bacillus azotoformans MEV2011, a (co-) denitrifying strain unable to grow in the presence of oxygen.</title>
        <authorList>
            <person name="Nielsen M."/>
            <person name="Schreiber L."/>
            <person name="Finster K."/>
            <person name="Schramm A."/>
        </authorList>
    </citation>
    <scope>NUCLEOTIDE SEQUENCE [LARGE SCALE GENOMIC DNA]</scope>
    <source>
        <strain evidence="1 2">MEV2011</strain>
    </source>
</reference>
<dbReference type="Proteomes" id="UP000027936">
    <property type="component" value="Unassembled WGS sequence"/>
</dbReference>
<sequence length="78" mass="8396">MVFFSPMAINVLGFKINTIDNGAVANMGPFQLIDQLVTYKRNQAFGEVNGDLSPITFPNSAVFDPDASDSNAIKNSVV</sequence>
<dbReference type="RefSeq" id="WP_003331342.1">
    <property type="nucleotide sequence ID" value="NZ_JJRY01000003.1"/>
</dbReference>
<name>A0A072P1F7_SCHAZ</name>
<organism evidence="1 2">
    <name type="scientific">Schinkia azotoformans MEV2011</name>
    <dbReference type="NCBI Taxonomy" id="1348973"/>
    <lineage>
        <taxon>Bacteria</taxon>
        <taxon>Bacillati</taxon>
        <taxon>Bacillota</taxon>
        <taxon>Bacilli</taxon>
        <taxon>Bacillales</taxon>
        <taxon>Bacillaceae</taxon>
        <taxon>Calidifontibacillus/Schinkia group</taxon>
        <taxon>Schinkia</taxon>
    </lineage>
</organism>
<dbReference type="OrthoDB" id="2680365at2"/>
<evidence type="ECO:0000313" key="2">
    <source>
        <dbReference type="Proteomes" id="UP000027936"/>
    </source>
</evidence>
<dbReference type="Pfam" id="PF10676">
    <property type="entry name" value="gerPA"/>
    <property type="match status" value="1"/>
</dbReference>